<evidence type="ECO:0008006" key="3">
    <source>
        <dbReference type="Google" id="ProtNLM"/>
    </source>
</evidence>
<organism evidence="1 2">
    <name type="scientific">Shinella yambaruensis</name>
    <dbReference type="NCBI Taxonomy" id="415996"/>
    <lineage>
        <taxon>Bacteria</taxon>
        <taxon>Pseudomonadati</taxon>
        <taxon>Pseudomonadota</taxon>
        <taxon>Alphaproteobacteria</taxon>
        <taxon>Hyphomicrobiales</taxon>
        <taxon>Rhizobiaceae</taxon>
        <taxon>Shinella</taxon>
    </lineage>
</organism>
<evidence type="ECO:0000313" key="1">
    <source>
        <dbReference type="EMBL" id="GLR55166.1"/>
    </source>
</evidence>
<keyword evidence="2" id="KW-1185">Reference proteome</keyword>
<dbReference type="Proteomes" id="UP001156702">
    <property type="component" value="Unassembled WGS sequence"/>
</dbReference>
<protein>
    <recommendedName>
        <fullName evidence="3">MarR family transcriptional regulator</fullName>
    </recommendedName>
</protein>
<sequence>MSEACPRSNAKMLADVVRTYDKTLYMLDDGMWTIYEITKRAVAKAPSEHAAAEVIKAMEARGSKTATSQADARHDDGSKHLQNLTHAGRALIEQILRLDDEQRAAMPRLPGLWRLYEAVAAAMQALGSERLAASGELDAFVPTLGPFDPGSAAIETEPELYIDTVDAEGNPIEPPIAIVPKGA</sequence>
<evidence type="ECO:0000313" key="2">
    <source>
        <dbReference type="Proteomes" id="UP001156702"/>
    </source>
</evidence>
<name>A0ABQ5ZVQ3_9HYPH</name>
<accession>A0ABQ5ZVQ3</accession>
<proteinExistence type="predicted"/>
<reference evidence="2" key="1">
    <citation type="journal article" date="2019" name="Int. J. Syst. Evol. Microbiol.">
        <title>The Global Catalogue of Microorganisms (GCM) 10K type strain sequencing project: providing services to taxonomists for standard genome sequencing and annotation.</title>
        <authorList>
            <consortium name="The Broad Institute Genomics Platform"/>
            <consortium name="The Broad Institute Genome Sequencing Center for Infectious Disease"/>
            <person name="Wu L."/>
            <person name="Ma J."/>
        </authorList>
    </citation>
    <scope>NUCLEOTIDE SEQUENCE [LARGE SCALE GENOMIC DNA]</scope>
    <source>
        <strain evidence="2">NBRC 102122</strain>
    </source>
</reference>
<comment type="caution">
    <text evidence="1">The sequence shown here is derived from an EMBL/GenBank/DDBJ whole genome shotgun (WGS) entry which is preliminary data.</text>
</comment>
<dbReference type="EMBL" id="BSOP01000069">
    <property type="protein sequence ID" value="GLR55166.1"/>
    <property type="molecule type" value="Genomic_DNA"/>
</dbReference>
<gene>
    <name evidence="1" type="ORF">GCM10007923_63870</name>
</gene>